<evidence type="ECO:0000313" key="4">
    <source>
        <dbReference type="EMBL" id="CAG9799655.1"/>
    </source>
</evidence>
<keyword evidence="2" id="KW-0732">Signal</keyword>
<feature type="region of interest" description="Disordered" evidence="1">
    <location>
        <begin position="195"/>
        <end position="235"/>
    </location>
</feature>
<name>A0A9N9WPZ3_9DIPT</name>
<organism evidence="4 5">
    <name type="scientific">Chironomus riparius</name>
    <dbReference type="NCBI Taxonomy" id="315576"/>
    <lineage>
        <taxon>Eukaryota</taxon>
        <taxon>Metazoa</taxon>
        <taxon>Ecdysozoa</taxon>
        <taxon>Arthropoda</taxon>
        <taxon>Hexapoda</taxon>
        <taxon>Insecta</taxon>
        <taxon>Pterygota</taxon>
        <taxon>Neoptera</taxon>
        <taxon>Endopterygota</taxon>
        <taxon>Diptera</taxon>
        <taxon>Nematocera</taxon>
        <taxon>Chironomoidea</taxon>
        <taxon>Chironomidae</taxon>
        <taxon>Chironominae</taxon>
        <taxon>Chironomus</taxon>
    </lineage>
</organism>
<feature type="compositionally biased region" description="Basic and acidic residues" evidence="1">
    <location>
        <begin position="380"/>
        <end position="420"/>
    </location>
</feature>
<reference evidence="4" key="2">
    <citation type="submission" date="2022-10" db="EMBL/GenBank/DDBJ databases">
        <authorList>
            <consortium name="ENA_rothamsted_submissions"/>
            <consortium name="culmorum"/>
            <person name="King R."/>
        </authorList>
    </citation>
    <scope>NUCLEOTIDE SEQUENCE</scope>
</reference>
<dbReference type="EMBL" id="OU895877">
    <property type="protein sequence ID" value="CAG9799655.1"/>
    <property type="molecule type" value="Genomic_DNA"/>
</dbReference>
<feature type="domain" description="DUF4774" evidence="3">
    <location>
        <begin position="260"/>
        <end position="307"/>
    </location>
</feature>
<accession>A0A9N9WPZ3</accession>
<evidence type="ECO:0000259" key="3">
    <source>
        <dbReference type="Pfam" id="PF15999"/>
    </source>
</evidence>
<feature type="region of interest" description="Disordered" evidence="1">
    <location>
        <begin position="153"/>
        <end position="175"/>
    </location>
</feature>
<evidence type="ECO:0000256" key="1">
    <source>
        <dbReference type="SAM" id="MobiDB-lite"/>
    </source>
</evidence>
<dbReference type="Pfam" id="PF15999">
    <property type="entry name" value="DUF4774"/>
    <property type="match status" value="1"/>
</dbReference>
<dbReference type="Proteomes" id="UP001153620">
    <property type="component" value="Chromosome 1"/>
</dbReference>
<reference evidence="4" key="1">
    <citation type="submission" date="2022-01" db="EMBL/GenBank/DDBJ databases">
        <authorList>
            <person name="King R."/>
        </authorList>
    </citation>
    <scope>NUCLEOTIDE SEQUENCE</scope>
</reference>
<feature type="region of interest" description="Disordered" evidence="1">
    <location>
        <begin position="364"/>
        <end position="423"/>
    </location>
</feature>
<dbReference type="PROSITE" id="PS51257">
    <property type="entry name" value="PROKAR_LIPOPROTEIN"/>
    <property type="match status" value="1"/>
</dbReference>
<feature type="compositionally biased region" description="Low complexity" evidence="1">
    <location>
        <begin position="198"/>
        <end position="235"/>
    </location>
</feature>
<keyword evidence="5" id="KW-1185">Reference proteome</keyword>
<gene>
    <name evidence="4" type="ORF">CHIRRI_LOCUS2618</name>
</gene>
<feature type="chain" id="PRO_5040143721" description="DUF4774 domain-containing protein" evidence="2">
    <location>
        <begin position="19"/>
        <end position="509"/>
    </location>
</feature>
<dbReference type="AlphaFoldDB" id="A0A9N9WPZ3"/>
<sequence>MKLYVTIVLLVHISLASCRPQSVQEERNFRFEQVDDSVRLPYLGGAKGQVLEIRQRPDGTIFSRILMDETKKDPQTEEFLHQKSEANSFEANLMKIQEAAADLVRIQEVFKQQGKLSTEQRKLYSQSLENLGISAQKLAKIEGTDDNVRLLLEEPQGDRKKSKDSKKKPENIQFPPFYQLNKKDEDCEEGVVLEEGETNSTLTTTVEPSTTVKPITTSSSPPVTSSSTTTTKKPSITIIQGTNTATVQSNNNDVEEETSVAEAKPVGVAISGVGGVASSKPVGTAVVGPGGLAIARPQATAIAGIKPSDYSSLGLPLPTKLKNLNARDSTSLPSKGKYGLVNIGTDDDQTQFLVGPEFLAEARLSDKGIDSDGEEEFDTEDKVENEDSKTMEGENSRRQSTIEKEKDDVNELDSNKHTESSDNLQFPFGIEYGKHPQFPPAYDNFFAYQSPYFLPPNAYVPVPINNQYLQRRASNAVLRYPSYSGYPQYPGYSNNNGLPVSPFRLFYAQ</sequence>
<proteinExistence type="predicted"/>
<dbReference type="InterPro" id="IPR031942">
    <property type="entry name" value="DUF4774"/>
</dbReference>
<protein>
    <recommendedName>
        <fullName evidence="3">DUF4774 domain-containing protein</fullName>
    </recommendedName>
</protein>
<dbReference type="OrthoDB" id="8194084at2759"/>
<evidence type="ECO:0000256" key="2">
    <source>
        <dbReference type="SAM" id="SignalP"/>
    </source>
</evidence>
<feature type="signal peptide" evidence="2">
    <location>
        <begin position="1"/>
        <end position="18"/>
    </location>
</feature>
<evidence type="ECO:0000313" key="5">
    <source>
        <dbReference type="Proteomes" id="UP001153620"/>
    </source>
</evidence>